<protein>
    <submittedName>
        <fullName evidence="2">Uncharacterized protein</fullName>
    </submittedName>
</protein>
<proteinExistence type="predicted"/>
<dbReference type="AlphaFoldDB" id="A0A0A8Z698"/>
<sequence>MLDVRIHRRLLHRIGEFQGLRPNDCKRRARQIRRLRRSPGQVRRNSCFPTHDPEGFLP</sequence>
<accession>A0A0A8Z698</accession>
<evidence type="ECO:0000313" key="2">
    <source>
        <dbReference type="EMBL" id="JAD34929.1"/>
    </source>
</evidence>
<name>A0A0A8Z698_ARUDO</name>
<organism evidence="2">
    <name type="scientific">Arundo donax</name>
    <name type="common">Giant reed</name>
    <name type="synonym">Donax arundinaceus</name>
    <dbReference type="NCBI Taxonomy" id="35708"/>
    <lineage>
        <taxon>Eukaryota</taxon>
        <taxon>Viridiplantae</taxon>
        <taxon>Streptophyta</taxon>
        <taxon>Embryophyta</taxon>
        <taxon>Tracheophyta</taxon>
        <taxon>Spermatophyta</taxon>
        <taxon>Magnoliopsida</taxon>
        <taxon>Liliopsida</taxon>
        <taxon>Poales</taxon>
        <taxon>Poaceae</taxon>
        <taxon>PACMAD clade</taxon>
        <taxon>Arundinoideae</taxon>
        <taxon>Arundineae</taxon>
        <taxon>Arundo</taxon>
    </lineage>
</organism>
<feature type="region of interest" description="Disordered" evidence="1">
    <location>
        <begin position="33"/>
        <end position="58"/>
    </location>
</feature>
<reference evidence="2" key="2">
    <citation type="journal article" date="2015" name="Data Brief">
        <title>Shoot transcriptome of the giant reed, Arundo donax.</title>
        <authorList>
            <person name="Barrero R.A."/>
            <person name="Guerrero F.D."/>
            <person name="Moolhuijzen P."/>
            <person name="Goolsby J.A."/>
            <person name="Tidwell J."/>
            <person name="Bellgard S.E."/>
            <person name="Bellgard M.I."/>
        </authorList>
    </citation>
    <scope>NUCLEOTIDE SEQUENCE</scope>
    <source>
        <tissue evidence="2">Shoot tissue taken approximately 20 cm above the soil surface</tissue>
    </source>
</reference>
<reference evidence="2" key="1">
    <citation type="submission" date="2014-09" db="EMBL/GenBank/DDBJ databases">
        <authorList>
            <person name="Magalhaes I.L.F."/>
            <person name="Oliveira U."/>
            <person name="Santos F.R."/>
            <person name="Vidigal T.H.D.A."/>
            <person name="Brescovit A.D."/>
            <person name="Santos A.J."/>
        </authorList>
    </citation>
    <scope>NUCLEOTIDE SEQUENCE</scope>
    <source>
        <tissue evidence="2">Shoot tissue taken approximately 20 cm above the soil surface</tissue>
    </source>
</reference>
<dbReference type="EMBL" id="GBRH01262966">
    <property type="protein sequence ID" value="JAD34929.1"/>
    <property type="molecule type" value="Transcribed_RNA"/>
</dbReference>
<evidence type="ECO:0000256" key="1">
    <source>
        <dbReference type="SAM" id="MobiDB-lite"/>
    </source>
</evidence>